<name>A0A0C9W4I9_SPHS4</name>
<gene>
    <name evidence="2" type="ORF">M422DRAFT_45541</name>
</gene>
<feature type="compositionally biased region" description="Low complexity" evidence="1">
    <location>
        <begin position="142"/>
        <end position="156"/>
    </location>
</feature>
<dbReference type="EMBL" id="KN837100">
    <property type="protein sequence ID" value="KIJ47765.1"/>
    <property type="molecule type" value="Genomic_DNA"/>
</dbReference>
<dbReference type="AlphaFoldDB" id="A0A0C9W4I9"/>
<reference evidence="2 3" key="1">
    <citation type="submission" date="2014-06" db="EMBL/GenBank/DDBJ databases">
        <title>Evolutionary Origins and Diversification of the Mycorrhizal Mutualists.</title>
        <authorList>
            <consortium name="DOE Joint Genome Institute"/>
            <consortium name="Mycorrhizal Genomics Consortium"/>
            <person name="Kohler A."/>
            <person name="Kuo A."/>
            <person name="Nagy L.G."/>
            <person name="Floudas D."/>
            <person name="Copeland A."/>
            <person name="Barry K.W."/>
            <person name="Cichocki N."/>
            <person name="Veneault-Fourrey C."/>
            <person name="LaButti K."/>
            <person name="Lindquist E.A."/>
            <person name="Lipzen A."/>
            <person name="Lundell T."/>
            <person name="Morin E."/>
            <person name="Murat C."/>
            <person name="Riley R."/>
            <person name="Ohm R."/>
            <person name="Sun H."/>
            <person name="Tunlid A."/>
            <person name="Henrissat B."/>
            <person name="Grigoriev I.V."/>
            <person name="Hibbett D.S."/>
            <person name="Martin F."/>
        </authorList>
    </citation>
    <scope>NUCLEOTIDE SEQUENCE [LARGE SCALE GENOMIC DNA]</scope>
    <source>
        <strain evidence="2 3">SS14</strain>
    </source>
</reference>
<organism evidence="2 3">
    <name type="scientific">Sphaerobolus stellatus (strain SS14)</name>
    <dbReference type="NCBI Taxonomy" id="990650"/>
    <lineage>
        <taxon>Eukaryota</taxon>
        <taxon>Fungi</taxon>
        <taxon>Dikarya</taxon>
        <taxon>Basidiomycota</taxon>
        <taxon>Agaricomycotina</taxon>
        <taxon>Agaricomycetes</taxon>
        <taxon>Phallomycetidae</taxon>
        <taxon>Geastrales</taxon>
        <taxon>Sphaerobolaceae</taxon>
        <taxon>Sphaerobolus</taxon>
    </lineage>
</organism>
<keyword evidence="3" id="KW-1185">Reference proteome</keyword>
<proteinExistence type="predicted"/>
<feature type="compositionally biased region" description="Low complexity" evidence="1">
    <location>
        <begin position="168"/>
        <end position="178"/>
    </location>
</feature>
<protein>
    <submittedName>
        <fullName evidence="2">Uncharacterized protein</fullName>
    </submittedName>
</protein>
<sequence length="288" mass="30881">MTSVSRTNGGKEVSIELEENDLGPIPQNANDVPDAQDHMDVDNNSNTFDSDSASNFNPNSASNSNSGSGSDPDEIAFASAHISEVDTETDLQHSYSPHSSHAHDQTPGVDVTERDLSPRAQTPAGRSPSSRISTPYYPLVSTTTKTNGKNGNTNGTHSMSINCANAGSKSSKPTVSSSDAAGKAADISITPTTNSLPSCLHSAPRPAVAPPASNYAHLALRALTEYKDSLTTLNDLQKARNRSIEGILRARANLYGALMRGFRMRMRREGRRRGWWSLRCWLVGLGKL</sequence>
<evidence type="ECO:0000313" key="3">
    <source>
        <dbReference type="Proteomes" id="UP000054279"/>
    </source>
</evidence>
<evidence type="ECO:0000256" key="1">
    <source>
        <dbReference type="SAM" id="MobiDB-lite"/>
    </source>
</evidence>
<accession>A0A0C9W4I9</accession>
<dbReference type="Proteomes" id="UP000054279">
    <property type="component" value="Unassembled WGS sequence"/>
</dbReference>
<feature type="region of interest" description="Disordered" evidence="1">
    <location>
        <begin position="1"/>
        <end position="183"/>
    </location>
</feature>
<dbReference type="HOGENOM" id="CLU_966983_0_0_1"/>
<feature type="compositionally biased region" description="Polar residues" evidence="1">
    <location>
        <begin position="157"/>
        <end position="167"/>
    </location>
</feature>
<evidence type="ECO:0000313" key="2">
    <source>
        <dbReference type="EMBL" id="KIJ47765.1"/>
    </source>
</evidence>
<feature type="compositionally biased region" description="Low complexity" evidence="1">
    <location>
        <begin position="48"/>
        <end position="70"/>
    </location>
</feature>